<dbReference type="Proteomes" id="UP001166093">
    <property type="component" value="Unassembled WGS sequence"/>
</dbReference>
<feature type="non-terminal residue" evidence="7">
    <location>
        <position position="1"/>
    </location>
</feature>
<protein>
    <submittedName>
        <fullName evidence="7">ZMY12 protein</fullName>
    </submittedName>
</protein>
<sequence length="439" mass="49034">MAKVNPLSNPKGVRLLCELCQKPALIQCTKCTVTFYCDLDHQRMDWVGIHEQICQLLLPVRTPLPFKSLCKEREHQQAQLLQRQKHLIELTQAAARKKLCEGRHKEAVPAAMQCLRYSIEVHGLSTLPLVLPYLLLTEASIGTGHLQQAEEYLSQAQWTVLKSSECSSSILHKLHRNLGLLYAAKGEFDNALQHLANDIYYASEEFGTDSIVTSGGYFHMANVFFRQSKMDVADSLYTKVTDIWSTRLSRLVQSPSQSPSLPSASPASPDEALDEAQEAEAVQMLNAIFDIREQAQKQDPAALASASCALAMLCYLRKDLDRAWELGRKTLSVSQWGADPGFTESMVRFLQQIRTVTVVGMNGSDGLELNMPKEGCLLEQWTQSSINMNPYLINRHASVSKHTRTRMVPKRMREADWKPLVVGGTHAAQINTVASAVAR</sequence>
<evidence type="ECO:0000259" key="6">
    <source>
        <dbReference type="PROSITE" id="PS50865"/>
    </source>
</evidence>
<evidence type="ECO:0000256" key="3">
    <source>
        <dbReference type="ARBA" id="ARBA00022833"/>
    </source>
</evidence>
<evidence type="ECO:0000313" key="8">
    <source>
        <dbReference type="Proteomes" id="UP001166093"/>
    </source>
</evidence>
<dbReference type="PANTHER" id="PTHR46533">
    <property type="entry name" value="ZINC FINGER MYND DOMAIN-CONTAINING PROTEIN 12"/>
    <property type="match status" value="1"/>
</dbReference>
<dbReference type="InterPro" id="IPR002893">
    <property type="entry name" value="Znf_MYND"/>
</dbReference>
<accession>A0ABS2XT68</accession>
<name>A0ABS2XT68_POLSP</name>
<proteinExistence type="predicted"/>
<keyword evidence="3" id="KW-0862">Zinc</keyword>
<feature type="non-terminal residue" evidence="7">
    <location>
        <position position="439"/>
    </location>
</feature>
<dbReference type="PROSITE" id="PS01360">
    <property type="entry name" value="ZF_MYND_1"/>
    <property type="match status" value="1"/>
</dbReference>
<comment type="caution">
    <text evidence="7">The sequence shown here is derived from an EMBL/GenBank/DDBJ whole genome shotgun (WGS) entry which is preliminary data.</text>
</comment>
<keyword evidence="2 4" id="KW-0863">Zinc-finger</keyword>
<dbReference type="PANTHER" id="PTHR46533:SF1">
    <property type="entry name" value="ZINC FINGER MYND DOMAIN-CONTAINING PROTEIN 12"/>
    <property type="match status" value="1"/>
</dbReference>
<feature type="region of interest" description="Disordered" evidence="5">
    <location>
        <begin position="253"/>
        <end position="276"/>
    </location>
</feature>
<feature type="domain" description="MYND-type" evidence="6">
    <location>
        <begin position="17"/>
        <end position="54"/>
    </location>
</feature>
<keyword evidence="8" id="KW-1185">Reference proteome</keyword>
<dbReference type="PROSITE" id="PS50865">
    <property type="entry name" value="ZF_MYND_2"/>
    <property type="match status" value="1"/>
</dbReference>
<gene>
    <name evidence="7" type="primary">Zmynd12_1</name>
    <name evidence="7" type="ORF">GTO93_0011614</name>
</gene>
<organism evidence="7 8">
    <name type="scientific">Polyodon spathula</name>
    <name type="common">North American paddlefish</name>
    <name type="synonym">Squalus spathula</name>
    <dbReference type="NCBI Taxonomy" id="7913"/>
    <lineage>
        <taxon>Eukaryota</taxon>
        <taxon>Metazoa</taxon>
        <taxon>Chordata</taxon>
        <taxon>Craniata</taxon>
        <taxon>Vertebrata</taxon>
        <taxon>Euteleostomi</taxon>
        <taxon>Actinopterygii</taxon>
        <taxon>Chondrostei</taxon>
        <taxon>Acipenseriformes</taxon>
        <taxon>Polyodontidae</taxon>
        <taxon>Polyodon</taxon>
    </lineage>
</organism>
<dbReference type="InterPro" id="IPR053248">
    <property type="entry name" value="Zinc_finger_MYND_domain"/>
</dbReference>
<keyword evidence="1" id="KW-0479">Metal-binding</keyword>
<evidence type="ECO:0000256" key="1">
    <source>
        <dbReference type="ARBA" id="ARBA00022723"/>
    </source>
</evidence>
<dbReference type="InterPro" id="IPR011990">
    <property type="entry name" value="TPR-like_helical_dom_sf"/>
</dbReference>
<dbReference type="EMBL" id="JAAWVQ010067381">
    <property type="protein sequence ID" value="MBN3277170.1"/>
    <property type="molecule type" value="Genomic_DNA"/>
</dbReference>
<evidence type="ECO:0000256" key="4">
    <source>
        <dbReference type="PROSITE-ProRule" id="PRU00134"/>
    </source>
</evidence>
<dbReference type="Pfam" id="PF01753">
    <property type="entry name" value="zf-MYND"/>
    <property type="match status" value="1"/>
</dbReference>
<evidence type="ECO:0000256" key="5">
    <source>
        <dbReference type="SAM" id="MobiDB-lite"/>
    </source>
</evidence>
<dbReference type="SUPFAM" id="SSF48452">
    <property type="entry name" value="TPR-like"/>
    <property type="match status" value="1"/>
</dbReference>
<dbReference type="SUPFAM" id="SSF144232">
    <property type="entry name" value="HIT/MYND zinc finger-like"/>
    <property type="match status" value="1"/>
</dbReference>
<reference evidence="7" key="1">
    <citation type="journal article" date="2021" name="Cell">
        <title>Tracing the genetic footprints of vertebrate landing in non-teleost ray-finned fishes.</title>
        <authorList>
            <person name="Bi X."/>
            <person name="Wang K."/>
            <person name="Yang L."/>
            <person name="Pan H."/>
            <person name="Jiang H."/>
            <person name="Wei Q."/>
            <person name="Fang M."/>
            <person name="Yu H."/>
            <person name="Zhu C."/>
            <person name="Cai Y."/>
            <person name="He Y."/>
            <person name="Gan X."/>
            <person name="Zeng H."/>
            <person name="Yu D."/>
            <person name="Zhu Y."/>
            <person name="Jiang H."/>
            <person name="Qiu Q."/>
            <person name="Yang H."/>
            <person name="Zhang Y.E."/>
            <person name="Wang W."/>
            <person name="Zhu M."/>
            <person name="He S."/>
            <person name="Zhang G."/>
        </authorList>
    </citation>
    <scope>NUCLEOTIDE SEQUENCE</scope>
    <source>
        <strain evidence="7">Pddl_001</strain>
    </source>
</reference>
<dbReference type="Gene3D" id="6.10.140.2220">
    <property type="match status" value="1"/>
</dbReference>
<dbReference type="Gene3D" id="1.25.40.10">
    <property type="entry name" value="Tetratricopeptide repeat domain"/>
    <property type="match status" value="1"/>
</dbReference>
<evidence type="ECO:0000313" key="7">
    <source>
        <dbReference type="EMBL" id="MBN3277170.1"/>
    </source>
</evidence>
<feature type="compositionally biased region" description="Low complexity" evidence="5">
    <location>
        <begin position="253"/>
        <end position="270"/>
    </location>
</feature>
<evidence type="ECO:0000256" key="2">
    <source>
        <dbReference type="ARBA" id="ARBA00022771"/>
    </source>
</evidence>